<keyword evidence="2" id="KW-0808">Transferase</keyword>
<dbReference type="PANTHER" id="PTHR22916:SF3">
    <property type="entry name" value="UDP-GLCNAC:BETAGAL BETA-1,3-N-ACETYLGLUCOSAMINYLTRANSFERASE-LIKE PROTEIN 1"/>
    <property type="match status" value="1"/>
</dbReference>
<dbReference type="InterPro" id="IPR029044">
    <property type="entry name" value="Nucleotide-diphossugar_trans"/>
</dbReference>
<name>A0A6L3IQA3_9BACT</name>
<dbReference type="SUPFAM" id="SSF53448">
    <property type="entry name" value="Nucleotide-diphospho-sugar transferases"/>
    <property type="match status" value="1"/>
</dbReference>
<evidence type="ECO:0000313" key="2">
    <source>
        <dbReference type="EMBL" id="KAA5318018.1"/>
    </source>
</evidence>
<dbReference type="PANTHER" id="PTHR22916">
    <property type="entry name" value="GLYCOSYLTRANSFERASE"/>
    <property type="match status" value="1"/>
</dbReference>
<proteinExistence type="predicted"/>
<gene>
    <name evidence="2" type="ORF">F2Z07_14120</name>
</gene>
<feature type="domain" description="Glycosyltransferase 2-like" evidence="1">
    <location>
        <begin position="4"/>
        <end position="124"/>
    </location>
</feature>
<evidence type="ECO:0000259" key="1">
    <source>
        <dbReference type="Pfam" id="PF00535"/>
    </source>
</evidence>
<dbReference type="Proteomes" id="UP000481700">
    <property type="component" value="Unassembled WGS sequence"/>
</dbReference>
<protein>
    <submittedName>
        <fullName evidence="2">Glycosyltransferase family 2 protein</fullName>
    </submittedName>
</protein>
<dbReference type="GO" id="GO:0016758">
    <property type="term" value="F:hexosyltransferase activity"/>
    <property type="evidence" value="ECO:0007669"/>
    <property type="project" value="UniProtKB-ARBA"/>
</dbReference>
<organism evidence="2 3">
    <name type="scientific">Phocaeicola dorei</name>
    <dbReference type="NCBI Taxonomy" id="357276"/>
    <lineage>
        <taxon>Bacteria</taxon>
        <taxon>Pseudomonadati</taxon>
        <taxon>Bacteroidota</taxon>
        <taxon>Bacteroidia</taxon>
        <taxon>Bacteroidales</taxon>
        <taxon>Bacteroidaceae</taxon>
        <taxon>Phocaeicola</taxon>
    </lineage>
</organism>
<dbReference type="InterPro" id="IPR001173">
    <property type="entry name" value="Glyco_trans_2-like"/>
</dbReference>
<accession>A0A6L3IQA3</accession>
<dbReference type="AlphaFoldDB" id="A0A6L3IQA3"/>
<reference evidence="2 3" key="1">
    <citation type="journal article" date="2019" name="Nat. Med.">
        <title>A library of human gut bacterial isolates paired with longitudinal multiomics data enables mechanistic microbiome research.</title>
        <authorList>
            <person name="Poyet M."/>
            <person name="Groussin M."/>
            <person name="Gibbons S.M."/>
            <person name="Avila-Pacheco J."/>
            <person name="Jiang X."/>
            <person name="Kearney S.M."/>
            <person name="Perrotta A.R."/>
            <person name="Berdy B."/>
            <person name="Zhao S."/>
            <person name="Lieberman T.D."/>
            <person name="Swanson P.K."/>
            <person name="Smith M."/>
            <person name="Roesemann S."/>
            <person name="Alexander J.E."/>
            <person name="Rich S.A."/>
            <person name="Livny J."/>
            <person name="Vlamakis H."/>
            <person name="Clish C."/>
            <person name="Bullock K."/>
            <person name="Deik A."/>
            <person name="Scott J."/>
            <person name="Pierce K.A."/>
            <person name="Xavier R.J."/>
            <person name="Alm E.J."/>
        </authorList>
    </citation>
    <scope>NUCLEOTIDE SEQUENCE [LARGE SCALE GENOMIC DNA]</scope>
    <source>
        <strain evidence="2 3">BIOML-A25</strain>
    </source>
</reference>
<evidence type="ECO:0000313" key="3">
    <source>
        <dbReference type="Proteomes" id="UP000481700"/>
    </source>
</evidence>
<dbReference type="Pfam" id="PF00535">
    <property type="entry name" value="Glycos_transf_2"/>
    <property type="match status" value="1"/>
</dbReference>
<sequence>MLLSICIPTYNRKKYLVETLRHVLSQLDSFRNEVELLISDNCSPDSPEREIRDLEFQYKFPIKFIRQEENIGLEPNFIYLIENSKGDYIHVLGDDDLLAPNFYATLLPFLRQKRYGMICTGVMCSRDIDCREIVIKDSAFIRMLDEEPPSEFIKRIMWIGGLISSVIISRAAWNLGKDTETTRYKLYQTFAKELYGIIKLGSPCLFYSMPLLIQRCGQKHTFIGELLDSTILGRANLFKDLDNASPGIYKIFKEKELSTSQLAMTTSLMIYNRKHYRTQIKEYREHLKRKQYAWLYFWLYTPFPRLMRSILLPFVWLYNRWIQPRGANAFK</sequence>
<dbReference type="RefSeq" id="WP_117543386.1">
    <property type="nucleotide sequence ID" value="NZ_CAXYLN010000017.1"/>
</dbReference>
<dbReference type="CDD" id="cd00761">
    <property type="entry name" value="Glyco_tranf_GTA_type"/>
    <property type="match status" value="1"/>
</dbReference>
<dbReference type="Gene3D" id="3.90.550.10">
    <property type="entry name" value="Spore Coat Polysaccharide Biosynthesis Protein SpsA, Chain A"/>
    <property type="match status" value="1"/>
</dbReference>
<dbReference type="EMBL" id="VVZV01000015">
    <property type="protein sequence ID" value="KAA5318018.1"/>
    <property type="molecule type" value="Genomic_DNA"/>
</dbReference>
<comment type="caution">
    <text evidence="2">The sequence shown here is derived from an EMBL/GenBank/DDBJ whole genome shotgun (WGS) entry which is preliminary data.</text>
</comment>